<dbReference type="RefSeq" id="WP_285975980.1">
    <property type="nucleotide sequence ID" value="NZ_CP127221.1"/>
</dbReference>
<dbReference type="EMBL" id="CP127221">
    <property type="protein sequence ID" value="WIW95665.1"/>
    <property type="molecule type" value="Genomic_DNA"/>
</dbReference>
<evidence type="ECO:0000313" key="2">
    <source>
        <dbReference type="EMBL" id="WIW95665.1"/>
    </source>
</evidence>
<feature type="transmembrane region" description="Helical" evidence="1">
    <location>
        <begin position="16"/>
        <end position="39"/>
    </location>
</feature>
<proteinExistence type="predicted"/>
<sequence>MAFRMRLARGEISESLFNLLALVSVSHPPLAYIILTVIVPGAGAVQMF</sequence>
<evidence type="ECO:0000313" key="3">
    <source>
        <dbReference type="Proteomes" id="UP001231445"/>
    </source>
</evidence>
<keyword evidence="1" id="KW-1133">Transmembrane helix</keyword>
<keyword evidence="1" id="KW-0812">Transmembrane</keyword>
<dbReference type="AlphaFoldDB" id="A0A9Y2F554"/>
<dbReference type="Proteomes" id="UP001231445">
    <property type="component" value="Chromosome"/>
</dbReference>
<keyword evidence="3" id="KW-1185">Reference proteome</keyword>
<evidence type="ECO:0000256" key="1">
    <source>
        <dbReference type="SAM" id="Phobius"/>
    </source>
</evidence>
<dbReference type="KEGG" id="arue:QQX03_00730"/>
<protein>
    <submittedName>
        <fullName evidence="2">Uncharacterized protein</fullName>
    </submittedName>
</protein>
<accession>A0A9Y2F554</accession>
<gene>
    <name evidence="2" type="ORF">QQX03_00730</name>
</gene>
<name>A0A9Y2F554_9SPHN</name>
<reference evidence="2 3" key="1">
    <citation type="submission" date="2023-06" db="EMBL/GenBank/DDBJ databases">
        <title>Altererythrobacter rubellus NBRC 112769 genome.</title>
        <authorList>
            <person name="Zhang K."/>
        </authorList>
    </citation>
    <scope>NUCLEOTIDE SEQUENCE [LARGE SCALE GENOMIC DNA]</scope>
    <source>
        <strain evidence="2 3">NBRC 112769</strain>
    </source>
</reference>
<organism evidence="2 3">
    <name type="scientific">Altererythrobacter rubellus</name>
    <dbReference type="NCBI Taxonomy" id="2173831"/>
    <lineage>
        <taxon>Bacteria</taxon>
        <taxon>Pseudomonadati</taxon>
        <taxon>Pseudomonadota</taxon>
        <taxon>Alphaproteobacteria</taxon>
        <taxon>Sphingomonadales</taxon>
        <taxon>Erythrobacteraceae</taxon>
        <taxon>Altererythrobacter</taxon>
    </lineage>
</organism>
<keyword evidence="1" id="KW-0472">Membrane</keyword>